<dbReference type="GO" id="GO:0000160">
    <property type="term" value="P:phosphorelay signal transduction system"/>
    <property type="evidence" value="ECO:0007669"/>
    <property type="project" value="InterPro"/>
</dbReference>
<name>A0A1I6H2X1_9FLAO</name>
<dbReference type="SMART" id="SM00448">
    <property type="entry name" value="REC"/>
    <property type="match status" value="1"/>
</dbReference>
<dbReference type="RefSeq" id="WP_092982597.1">
    <property type="nucleotide sequence ID" value="NZ_FOYQ01000002.1"/>
</dbReference>
<dbReference type="OrthoDB" id="673128at2"/>
<accession>A0A1I6H2X1</accession>
<dbReference type="InterPro" id="IPR001789">
    <property type="entry name" value="Sig_transdc_resp-reg_receiver"/>
</dbReference>
<dbReference type="EMBL" id="FOYQ01000002">
    <property type="protein sequence ID" value="SFR48773.1"/>
    <property type="molecule type" value="Genomic_DNA"/>
</dbReference>
<dbReference type="AlphaFoldDB" id="A0A1I6H2X1"/>
<dbReference type="PANTHER" id="PTHR44520">
    <property type="entry name" value="RESPONSE REGULATOR RCP1-RELATED"/>
    <property type="match status" value="1"/>
</dbReference>
<evidence type="ECO:0000256" key="1">
    <source>
        <dbReference type="PROSITE-ProRule" id="PRU00169"/>
    </source>
</evidence>
<dbReference type="Pfam" id="PF00072">
    <property type="entry name" value="Response_reg"/>
    <property type="match status" value="1"/>
</dbReference>
<dbReference type="InterPro" id="IPR052893">
    <property type="entry name" value="TCS_response_regulator"/>
</dbReference>
<feature type="modified residue" description="4-aspartylphosphate" evidence="1">
    <location>
        <position position="59"/>
    </location>
</feature>
<evidence type="ECO:0000313" key="3">
    <source>
        <dbReference type="EMBL" id="SFR48773.1"/>
    </source>
</evidence>
<feature type="domain" description="Response regulatory" evidence="2">
    <location>
        <begin position="4"/>
        <end position="128"/>
    </location>
</feature>
<reference evidence="3 4" key="1">
    <citation type="submission" date="2016-10" db="EMBL/GenBank/DDBJ databases">
        <authorList>
            <person name="de Groot N.N."/>
        </authorList>
    </citation>
    <scope>NUCLEOTIDE SEQUENCE [LARGE SCALE GENOMIC DNA]</scope>
    <source>
        <strain evidence="3 4">DSM 21019</strain>
    </source>
</reference>
<dbReference type="STRING" id="400055.SAMN04490243_2161"/>
<dbReference type="Proteomes" id="UP000199534">
    <property type="component" value="Unassembled WGS sequence"/>
</dbReference>
<evidence type="ECO:0000259" key="2">
    <source>
        <dbReference type="PROSITE" id="PS50110"/>
    </source>
</evidence>
<protein>
    <submittedName>
        <fullName evidence="3">Response regulator receiver domain-containing protein</fullName>
    </submittedName>
</protein>
<organism evidence="3 4">
    <name type="scientific">Robiginitalea myxolifaciens</name>
    <dbReference type="NCBI Taxonomy" id="400055"/>
    <lineage>
        <taxon>Bacteria</taxon>
        <taxon>Pseudomonadati</taxon>
        <taxon>Bacteroidota</taxon>
        <taxon>Flavobacteriia</taxon>
        <taxon>Flavobacteriales</taxon>
        <taxon>Flavobacteriaceae</taxon>
        <taxon>Robiginitalea</taxon>
    </lineage>
</organism>
<dbReference type="SUPFAM" id="SSF52172">
    <property type="entry name" value="CheY-like"/>
    <property type="match status" value="1"/>
</dbReference>
<evidence type="ECO:0000313" key="4">
    <source>
        <dbReference type="Proteomes" id="UP000199534"/>
    </source>
</evidence>
<keyword evidence="4" id="KW-1185">Reference proteome</keyword>
<proteinExistence type="predicted"/>
<dbReference type="PANTHER" id="PTHR44520:SF2">
    <property type="entry name" value="RESPONSE REGULATOR RCP1"/>
    <property type="match status" value="1"/>
</dbReference>
<keyword evidence="1" id="KW-0597">Phosphoprotein</keyword>
<gene>
    <name evidence="3" type="ORF">SAMN04490243_2161</name>
</gene>
<sequence length="135" mass="15870">MYKQIYLVDDEELVNTLNTIHFRKLGLEDKIKSFTNPELALDDLRFREDQFQRTLIILDINMPEMTGFEFLEFMELEEFPTNNEVLIVTSSQAEQDKDQAATYAQYVKGFISKPLRLQDIEDFLAVHNMVSRQAI</sequence>
<dbReference type="Gene3D" id="3.40.50.2300">
    <property type="match status" value="1"/>
</dbReference>
<dbReference type="InterPro" id="IPR011006">
    <property type="entry name" value="CheY-like_superfamily"/>
</dbReference>
<dbReference type="PROSITE" id="PS50110">
    <property type="entry name" value="RESPONSE_REGULATORY"/>
    <property type="match status" value="1"/>
</dbReference>